<feature type="chain" id="PRO_5031247252" description="SCP domain-containing protein" evidence="1">
    <location>
        <begin position="30"/>
        <end position="184"/>
    </location>
</feature>
<reference evidence="2 3" key="1">
    <citation type="submission" date="2020-08" db="EMBL/GenBank/DDBJ databases">
        <title>Genomic Encyclopedia of Type Strains, Phase IV (KMG-IV): sequencing the most valuable type-strain genomes for metagenomic binning, comparative biology and taxonomic classification.</title>
        <authorList>
            <person name="Goeker M."/>
        </authorList>
    </citation>
    <scope>NUCLEOTIDE SEQUENCE [LARGE SCALE GENOMIC DNA]</scope>
    <source>
        <strain evidence="2 3">DSM 22198</strain>
    </source>
</reference>
<accession>A0A7X0B1U2</accession>
<keyword evidence="3" id="KW-1185">Reference proteome</keyword>
<comment type="caution">
    <text evidence="2">The sequence shown here is derived from an EMBL/GenBank/DDBJ whole genome shotgun (WGS) entry which is preliminary data.</text>
</comment>
<proteinExistence type="predicted"/>
<dbReference type="EMBL" id="JACIIZ010000015">
    <property type="protein sequence ID" value="MBB6254168.1"/>
    <property type="molecule type" value="Genomic_DNA"/>
</dbReference>
<evidence type="ECO:0000313" key="3">
    <source>
        <dbReference type="Proteomes" id="UP000539175"/>
    </source>
</evidence>
<protein>
    <recommendedName>
        <fullName evidence="4">SCP domain-containing protein</fullName>
    </recommendedName>
</protein>
<evidence type="ECO:0008006" key="4">
    <source>
        <dbReference type="Google" id="ProtNLM"/>
    </source>
</evidence>
<name>A0A7X0B1U2_9PROT</name>
<feature type="signal peptide" evidence="1">
    <location>
        <begin position="1"/>
        <end position="29"/>
    </location>
</feature>
<evidence type="ECO:0000256" key="1">
    <source>
        <dbReference type="SAM" id="SignalP"/>
    </source>
</evidence>
<dbReference type="AlphaFoldDB" id="A0A7X0B1U2"/>
<evidence type="ECO:0000313" key="2">
    <source>
        <dbReference type="EMBL" id="MBB6254168.1"/>
    </source>
</evidence>
<keyword evidence="1" id="KW-0732">Signal</keyword>
<dbReference type="Proteomes" id="UP000539175">
    <property type="component" value="Unassembled WGS sequence"/>
</dbReference>
<organism evidence="2 3">
    <name type="scientific">Nitrospirillum iridis</name>
    <dbReference type="NCBI Taxonomy" id="765888"/>
    <lineage>
        <taxon>Bacteria</taxon>
        <taxon>Pseudomonadati</taxon>
        <taxon>Pseudomonadota</taxon>
        <taxon>Alphaproteobacteria</taxon>
        <taxon>Rhodospirillales</taxon>
        <taxon>Azospirillaceae</taxon>
        <taxon>Nitrospirillum</taxon>
    </lineage>
</organism>
<sequence length="184" mass="18791">MRVLTTVMLTATLLATGGVAGGLCNRAMAAVPAGTPITMNAADRDAAETLLDFVQKTRILAGLPALSRQPLLDDAAAARAMSLASGTAAPDLRQGLIQARYIPMQDMALEARASADPGQPLDIWQGTGATVGAFVTPGITDVGVARVANPTPGGPNDAYIWVVILAQPLRAAPESPDSPLGAPR</sequence>
<dbReference type="RefSeq" id="WP_184806169.1">
    <property type="nucleotide sequence ID" value="NZ_JACIIZ010000015.1"/>
</dbReference>
<gene>
    <name evidence="2" type="ORF">FHS74_004751</name>
</gene>